<comment type="pathway">
    <text evidence="4 14">Cofactor biosynthesis; riboflavin biosynthesis; 2-hydroxy-3-oxobutyl phosphate from D-ribulose 5-phosphate: step 1/1.</text>
</comment>
<evidence type="ECO:0000256" key="9">
    <source>
        <dbReference type="ARBA" id="ARBA00022619"/>
    </source>
</evidence>
<dbReference type="GO" id="GO:0003935">
    <property type="term" value="F:GTP cyclohydrolase II activity"/>
    <property type="evidence" value="ECO:0007669"/>
    <property type="project" value="TreeGrafter"/>
</dbReference>
<organism evidence="17 18">
    <name type="scientific">Tenacibaculum holothuriorum</name>
    <dbReference type="NCBI Taxonomy" id="1635173"/>
    <lineage>
        <taxon>Bacteria</taxon>
        <taxon>Pseudomonadati</taxon>
        <taxon>Bacteroidota</taxon>
        <taxon>Flavobacteriia</taxon>
        <taxon>Flavobacteriales</taxon>
        <taxon>Flavobacteriaceae</taxon>
        <taxon>Tenacibaculum</taxon>
    </lineage>
</organism>
<dbReference type="RefSeq" id="WP_086031010.1">
    <property type="nucleotide sequence ID" value="NZ_LAPZ01000011.1"/>
</dbReference>
<comment type="subunit">
    <text evidence="14">Homodimer.</text>
</comment>
<dbReference type="PANTHER" id="PTHR21327:SF18">
    <property type="entry name" value="3,4-DIHYDROXY-2-BUTANONE 4-PHOSPHATE SYNTHASE"/>
    <property type="match status" value="1"/>
</dbReference>
<dbReference type="FunCoup" id="A0A1Y2PB56">
    <property type="interactions" value="337"/>
</dbReference>
<evidence type="ECO:0000256" key="14">
    <source>
        <dbReference type="HAMAP-Rule" id="MF_00180"/>
    </source>
</evidence>
<keyword evidence="12 14" id="KW-0464">Manganese</keyword>
<dbReference type="OrthoDB" id="9793111at2"/>
<evidence type="ECO:0000256" key="7">
    <source>
        <dbReference type="ARBA" id="ARBA00012153"/>
    </source>
</evidence>
<feature type="binding site" evidence="14">
    <location>
        <begin position="149"/>
        <end position="153"/>
    </location>
    <ligand>
        <name>D-ribulose 5-phosphate</name>
        <dbReference type="ChEBI" id="CHEBI:58121"/>
    </ligand>
</feature>
<keyword evidence="13 14" id="KW-0456">Lyase</keyword>
<protein>
    <recommendedName>
        <fullName evidence="8 14">3,4-dihydroxy-2-butanone 4-phosphate synthase</fullName>
        <shortName evidence="14">DHBP synthase</shortName>
        <ecNumber evidence="7 14">4.1.99.12</ecNumber>
    </recommendedName>
</protein>
<dbReference type="Gene3D" id="3.90.870.10">
    <property type="entry name" value="DHBP synthase"/>
    <property type="match status" value="1"/>
</dbReference>
<accession>A0A1Y2PB56</accession>
<dbReference type="PANTHER" id="PTHR21327">
    <property type="entry name" value="GTP CYCLOHYDROLASE II-RELATED"/>
    <property type="match status" value="1"/>
</dbReference>
<dbReference type="InterPro" id="IPR017945">
    <property type="entry name" value="DHBP_synth_RibB-like_a/b_dom"/>
</dbReference>
<dbReference type="EMBL" id="LAPZ01000011">
    <property type="protein sequence ID" value="OSY87400.1"/>
    <property type="molecule type" value="Genomic_DNA"/>
</dbReference>
<comment type="catalytic activity">
    <reaction evidence="1 14">
        <text>D-ribulose 5-phosphate = (2S)-2-hydroxy-3-oxobutyl phosphate + formate + H(+)</text>
        <dbReference type="Rhea" id="RHEA:18457"/>
        <dbReference type="ChEBI" id="CHEBI:15378"/>
        <dbReference type="ChEBI" id="CHEBI:15740"/>
        <dbReference type="ChEBI" id="CHEBI:58121"/>
        <dbReference type="ChEBI" id="CHEBI:58830"/>
        <dbReference type="EC" id="4.1.99.12"/>
    </reaction>
</comment>
<dbReference type="SUPFAM" id="SSF55821">
    <property type="entry name" value="YrdC/RibB"/>
    <property type="match status" value="1"/>
</dbReference>
<evidence type="ECO:0000256" key="6">
    <source>
        <dbReference type="ARBA" id="ARBA00008976"/>
    </source>
</evidence>
<feature type="binding site" evidence="14">
    <location>
        <begin position="35"/>
        <end position="36"/>
    </location>
    <ligand>
        <name>D-ribulose 5-phosphate</name>
        <dbReference type="ChEBI" id="CHEBI:58121"/>
    </ligand>
</feature>
<dbReference type="Pfam" id="PF00925">
    <property type="entry name" value="GTP_cyclohydro2"/>
    <property type="match status" value="1"/>
</dbReference>
<evidence type="ECO:0000256" key="15">
    <source>
        <dbReference type="SAM" id="Coils"/>
    </source>
</evidence>
<evidence type="ECO:0000256" key="4">
    <source>
        <dbReference type="ARBA" id="ARBA00004904"/>
    </source>
</evidence>
<keyword evidence="15" id="KW-0175">Coiled coil</keyword>
<reference evidence="17 18" key="1">
    <citation type="submission" date="2015-03" db="EMBL/GenBank/DDBJ databases">
        <title>Genome sequence of Tenacibaculum sp. S2-2, isolated from intestinal microbiota of sea cucumber, Apostichopus japonicas.</title>
        <authorList>
            <person name="Shao Z."/>
            <person name="Wang L."/>
            <person name="Li X."/>
        </authorList>
    </citation>
    <scope>NUCLEOTIDE SEQUENCE [LARGE SCALE GENOMIC DNA]</scope>
    <source>
        <strain evidence="17 18">S2-2</strain>
    </source>
</reference>
<evidence type="ECO:0000256" key="10">
    <source>
        <dbReference type="ARBA" id="ARBA00022723"/>
    </source>
</evidence>
<dbReference type="HAMAP" id="MF_00180">
    <property type="entry name" value="RibB"/>
    <property type="match status" value="1"/>
</dbReference>
<comment type="function">
    <text evidence="3 14">Catalyzes the conversion of D-ribulose 5-phosphate to formate and 3,4-dihydroxy-2-butanone 4-phosphate.</text>
</comment>
<dbReference type="Gene3D" id="3.40.50.10990">
    <property type="entry name" value="GTP cyclohydrolase II"/>
    <property type="match status" value="1"/>
</dbReference>
<gene>
    <name evidence="14" type="primary">ribB</name>
    <name evidence="17" type="ORF">WH52_10995</name>
</gene>
<dbReference type="Pfam" id="PF00926">
    <property type="entry name" value="DHBP_synthase"/>
    <property type="match status" value="1"/>
</dbReference>
<name>A0A1Y2PB56_9FLAO</name>
<feature type="coiled-coil region" evidence="15">
    <location>
        <begin position="307"/>
        <end position="334"/>
    </location>
</feature>
<comment type="cofactor">
    <cofactor evidence="14">
        <name>Mg(2+)</name>
        <dbReference type="ChEBI" id="CHEBI:18420"/>
    </cofactor>
    <cofactor evidence="14">
        <name>Mn(2+)</name>
        <dbReference type="ChEBI" id="CHEBI:29035"/>
    </cofactor>
    <text evidence="14">Binds 2 divalent metal cations per subunit. Magnesium or manganese.</text>
</comment>
<evidence type="ECO:0000256" key="8">
    <source>
        <dbReference type="ARBA" id="ARBA00018836"/>
    </source>
</evidence>
<dbReference type="GO" id="GO:0005829">
    <property type="term" value="C:cytosol"/>
    <property type="evidence" value="ECO:0007669"/>
    <property type="project" value="TreeGrafter"/>
</dbReference>
<evidence type="ECO:0000259" key="16">
    <source>
        <dbReference type="Pfam" id="PF00925"/>
    </source>
</evidence>
<evidence type="ECO:0000313" key="18">
    <source>
        <dbReference type="Proteomes" id="UP000194221"/>
    </source>
</evidence>
<feature type="binding site" evidence="14">
    <location>
        <position position="152"/>
    </location>
    <ligand>
        <name>Mg(2+)</name>
        <dbReference type="ChEBI" id="CHEBI:18420"/>
        <label>2</label>
    </ligand>
</feature>
<evidence type="ECO:0000256" key="3">
    <source>
        <dbReference type="ARBA" id="ARBA00002284"/>
    </source>
</evidence>
<sequence length="377" mass="42015">MKAKNNTKITLNTIDEGIEAIRRGEIVIVVDNENRENEGDFICAAELITPEIINKMASLGRGLICTAIEKVRADELGLNMMVATNTDKNQTAFTVSVDLIGHGCTTGISAYDRATCIKALTNSSFKPSDFSRPGHVFPLVAKEGGVLRRVGHTEAAVDLATLAGLHPSGVLVEIMNEDGTMARLPELYELAQKLNMKLISIDDLVAYRLKSERLVNQIQVTKIDSVYGELDLIAYEQITNGDIHIVIKKGGWNEEEPVLVRVHSSSETIEFSQLFYSNEKTVLQKSMQKIVEEGKGAIVFMRHKEKEENILTQLSNLTLKKEELKEKKEAKNQRDYGIGAQIIRDLEIRKIKLITNNPKRRVGLIGYGLEIVENVEL</sequence>
<dbReference type="GO" id="GO:0030145">
    <property type="term" value="F:manganese ion binding"/>
    <property type="evidence" value="ECO:0007669"/>
    <property type="project" value="UniProtKB-UniRule"/>
</dbReference>
<feature type="domain" description="GTP cyclohydrolase II" evidence="16">
    <location>
        <begin position="221"/>
        <end position="375"/>
    </location>
</feature>
<dbReference type="InterPro" id="IPR036144">
    <property type="entry name" value="RibA-like_sf"/>
</dbReference>
<comment type="similarity">
    <text evidence="5">In the N-terminal section; belongs to the DHBP synthase family.</text>
</comment>
<feature type="binding site" evidence="14">
    <location>
        <position position="40"/>
    </location>
    <ligand>
        <name>D-ribulose 5-phosphate</name>
        <dbReference type="ChEBI" id="CHEBI:58121"/>
    </ligand>
</feature>
<dbReference type="EC" id="4.1.99.12" evidence="7 14"/>
<dbReference type="FunFam" id="3.90.870.10:FF:000001">
    <property type="entry name" value="Riboflavin biosynthesis protein RibBA"/>
    <property type="match status" value="1"/>
</dbReference>
<comment type="similarity">
    <text evidence="6">In the C-terminal section; belongs to the GTP cyclohydrolase II family.</text>
</comment>
<keyword evidence="18" id="KW-1185">Reference proteome</keyword>
<evidence type="ECO:0000313" key="17">
    <source>
        <dbReference type="EMBL" id="OSY87400.1"/>
    </source>
</evidence>
<comment type="cofactor">
    <cofactor evidence="2">
        <name>Mn(2+)</name>
        <dbReference type="ChEBI" id="CHEBI:29035"/>
    </cofactor>
</comment>
<dbReference type="GO" id="GO:0009231">
    <property type="term" value="P:riboflavin biosynthetic process"/>
    <property type="evidence" value="ECO:0007669"/>
    <property type="project" value="UniProtKB-UniRule"/>
</dbReference>
<dbReference type="InterPro" id="IPR032677">
    <property type="entry name" value="GTP_cyclohydro_II"/>
</dbReference>
<dbReference type="SUPFAM" id="SSF142695">
    <property type="entry name" value="RibA-like"/>
    <property type="match status" value="1"/>
</dbReference>
<evidence type="ECO:0000256" key="12">
    <source>
        <dbReference type="ARBA" id="ARBA00023211"/>
    </source>
</evidence>
<evidence type="ECO:0000256" key="11">
    <source>
        <dbReference type="ARBA" id="ARBA00022842"/>
    </source>
</evidence>
<keyword evidence="10 14" id="KW-0479">Metal-binding</keyword>
<keyword evidence="11 14" id="KW-0460">Magnesium</keyword>
<proteinExistence type="inferred from homology"/>
<evidence type="ECO:0000256" key="5">
    <source>
        <dbReference type="ARBA" id="ARBA00005520"/>
    </source>
</evidence>
<feature type="binding site" evidence="14">
    <location>
        <position position="36"/>
    </location>
    <ligand>
        <name>Mg(2+)</name>
        <dbReference type="ChEBI" id="CHEBI:18420"/>
        <label>2</label>
    </ligand>
</feature>
<dbReference type="STRING" id="1635173.WH52_10995"/>
<dbReference type="UniPathway" id="UPA00275">
    <property type="reaction ID" value="UER00399"/>
</dbReference>
<feature type="site" description="Essential for catalytic activity" evidence="14">
    <location>
        <position position="135"/>
    </location>
</feature>
<dbReference type="PIRSF" id="PIRSF001259">
    <property type="entry name" value="RibA"/>
    <property type="match status" value="1"/>
</dbReference>
<dbReference type="Proteomes" id="UP000194221">
    <property type="component" value="Unassembled WGS sequence"/>
</dbReference>
<dbReference type="GO" id="GO:0008686">
    <property type="term" value="F:3,4-dihydroxy-2-butanone-4-phosphate synthase activity"/>
    <property type="evidence" value="ECO:0007669"/>
    <property type="project" value="UniProtKB-UniRule"/>
</dbReference>
<dbReference type="NCBIfam" id="TIGR00506">
    <property type="entry name" value="ribB"/>
    <property type="match status" value="1"/>
</dbReference>
<dbReference type="InParanoid" id="A0A1Y2PB56"/>
<keyword evidence="9 14" id="KW-0686">Riboflavin biosynthesis</keyword>
<feature type="binding site" evidence="14">
    <location>
        <position position="36"/>
    </location>
    <ligand>
        <name>Mg(2+)</name>
        <dbReference type="ChEBI" id="CHEBI:18420"/>
        <label>1</label>
    </ligand>
</feature>
<dbReference type="InterPro" id="IPR000422">
    <property type="entry name" value="DHBP_synthase_RibB"/>
</dbReference>
<dbReference type="GO" id="GO:0000287">
    <property type="term" value="F:magnesium ion binding"/>
    <property type="evidence" value="ECO:0007669"/>
    <property type="project" value="UniProtKB-UniRule"/>
</dbReference>
<evidence type="ECO:0000256" key="2">
    <source>
        <dbReference type="ARBA" id="ARBA00001936"/>
    </source>
</evidence>
<evidence type="ECO:0000256" key="13">
    <source>
        <dbReference type="ARBA" id="ARBA00023239"/>
    </source>
</evidence>
<comment type="similarity">
    <text evidence="14">Belongs to the DHBP synthase family.</text>
</comment>
<dbReference type="AlphaFoldDB" id="A0A1Y2PB56"/>
<comment type="caution">
    <text evidence="17">The sequence shown here is derived from an EMBL/GenBank/DDBJ whole genome shotgun (WGS) entry which is preliminary data.</text>
</comment>
<feature type="site" description="Essential for catalytic activity" evidence="14">
    <location>
        <position position="173"/>
    </location>
</feature>
<evidence type="ECO:0000256" key="1">
    <source>
        <dbReference type="ARBA" id="ARBA00000141"/>
    </source>
</evidence>